<dbReference type="KEGG" id="mars:A8C75_10795"/>
<dbReference type="InterPro" id="IPR000524">
    <property type="entry name" value="Tscrpt_reg_HTH_GntR"/>
</dbReference>
<dbReference type="SMART" id="SM00345">
    <property type="entry name" value="HTH_GNTR"/>
    <property type="match status" value="1"/>
</dbReference>
<dbReference type="PRINTS" id="PR00035">
    <property type="entry name" value="HTHGNTR"/>
</dbReference>
<evidence type="ECO:0000259" key="4">
    <source>
        <dbReference type="PROSITE" id="PS50949"/>
    </source>
</evidence>
<dbReference type="SMART" id="SM00866">
    <property type="entry name" value="UTRA"/>
    <property type="match status" value="1"/>
</dbReference>
<dbReference type="RefSeq" id="WP_067381903.1">
    <property type="nucleotide sequence ID" value="NZ_CP015839.1"/>
</dbReference>
<dbReference type="PANTHER" id="PTHR44846:SF1">
    <property type="entry name" value="MANNOSYL-D-GLYCERATE TRANSPORT_METABOLISM SYSTEM REPRESSOR MNGR-RELATED"/>
    <property type="match status" value="1"/>
</dbReference>
<dbReference type="PROSITE" id="PS50949">
    <property type="entry name" value="HTH_GNTR"/>
    <property type="match status" value="1"/>
</dbReference>
<evidence type="ECO:0000313" key="5">
    <source>
        <dbReference type="EMBL" id="ANG62926.1"/>
    </source>
</evidence>
<dbReference type="STRING" id="1821621.A8C75_10795"/>
<evidence type="ECO:0000256" key="3">
    <source>
        <dbReference type="ARBA" id="ARBA00023163"/>
    </source>
</evidence>
<dbReference type="InterPro" id="IPR050679">
    <property type="entry name" value="Bact_HTH_transcr_reg"/>
</dbReference>
<dbReference type="AlphaFoldDB" id="A0A1A9EYC0"/>
<dbReference type="Pfam" id="PF00392">
    <property type="entry name" value="GntR"/>
    <property type="match status" value="1"/>
</dbReference>
<dbReference type="Gene3D" id="1.10.10.10">
    <property type="entry name" value="Winged helix-like DNA-binding domain superfamily/Winged helix DNA-binding domain"/>
    <property type="match status" value="1"/>
</dbReference>
<proteinExistence type="predicted"/>
<dbReference type="Proteomes" id="UP000078070">
    <property type="component" value="Chromosome"/>
</dbReference>
<accession>A0A1A9EYC0</accession>
<gene>
    <name evidence="5" type="ORF">A8C75_10795</name>
</gene>
<dbReference type="GO" id="GO:0003677">
    <property type="term" value="F:DNA binding"/>
    <property type="evidence" value="ECO:0007669"/>
    <property type="project" value="UniProtKB-KW"/>
</dbReference>
<dbReference type="InterPro" id="IPR036388">
    <property type="entry name" value="WH-like_DNA-bd_sf"/>
</dbReference>
<keyword evidence="2" id="KW-0238">DNA-binding</keyword>
<name>A0A1A9EYC0_9GAMM</name>
<dbReference type="SUPFAM" id="SSF64288">
    <property type="entry name" value="Chorismate lyase-like"/>
    <property type="match status" value="1"/>
</dbReference>
<dbReference type="InterPro" id="IPR011663">
    <property type="entry name" value="UTRA"/>
</dbReference>
<dbReference type="InterPro" id="IPR036390">
    <property type="entry name" value="WH_DNA-bd_sf"/>
</dbReference>
<dbReference type="GO" id="GO:0003700">
    <property type="term" value="F:DNA-binding transcription factor activity"/>
    <property type="evidence" value="ECO:0007669"/>
    <property type="project" value="InterPro"/>
</dbReference>
<reference evidence="5 6" key="2">
    <citation type="journal article" date="2018" name="Int. J. Syst. Evol. Microbiol.">
        <title>Marinobacterium aestuarii sp. nov., a benzene-degrading marine bacterium isolated from estuary sediment.</title>
        <authorList>
            <person name="Bae S.S."/>
            <person name="Jung J."/>
            <person name="Chung D."/>
            <person name="Baek K."/>
        </authorList>
    </citation>
    <scope>NUCLEOTIDE SEQUENCE [LARGE SCALE GENOMIC DNA]</scope>
    <source>
        <strain evidence="5 6">ST58-10</strain>
    </source>
</reference>
<evidence type="ECO:0000313" key="6">
    <source>
        <dbReference type="Proteomes" id="UP000078070"/>
    </source>
</evidence>
<dbReference type="OrthoDB" id="9784545at2"/>
<keyword evidence="1" id="KW-0805">Transcription regulation</keyword>
<dbReference type="CDD" id="cd07377">
    <property type="entry name" value="WHTH_GntR"/>
    <property type="match status" value="1"/>
</dbReference>
<sequence length="240" mass="26385">MASLNPVTAFDVAQDLQQGIARGLSVPGARLESERSISQRLGTSRVTVREGLKLLEAEGVIYRSNRRGWYLTPARILYDPSRSAFFMDLLAGQGVTPFSRVLDQQTINADAPLAAQMGVSPGEPLLFLSRVRGAEDRPLCLDQVWLRSALLPGIAERNLEPSVSAVLREHYGQDYSRQTLNIRASTLTSAQAETLLAPVGYSCIRIDRLVRDGAGQVVECDTEIWRHEALQLSMDISPGH</sequence>
<protein>
    <recommendedName>
        <fullName evidence="4">HTH gntR-type domain-containing protein</fullName>
    </recommendedName>
</protein>
<organism evidence="5 6">
    <name type="scientific">Marinobacterium aestuarii</name>
    <dbReference type="NCBI Taxonomy" id="1821621"/>
    <lineage>
        <taxon>Bacteria</taxon>
        <taxon>Pseudomonadati</taxon>
        <taxon>Pseudomonadota</taxon>
        <taxon>Gammaproteobacteria</taxon>
        <taxon>Oceanospirillales</taxon>
        <taxon>Oceanospirillaceae</taxon>
        <taxon>Marinobacterium</taxon>
    </lineage>
</organism>
<keyword evidence="6" id="KW-1185">Reference proteome</keyword>
<keyword evidence="3" id="KW-0804">Transcription</keyword>
<reference evidence="6" key="1">
    <citation type="submission" date="2016-05" db="EMBL/GenBank/DDBJ databases">
        <authorList>
            <person name="Baek K."/>
            <person name="Yang S.-J."/>
        </authorList>
    </citation>
    <scope>NUCLEOTIDE SEQUENCE [LARGE SCALE GENOMIC DNA]</scope>
    <source>
        <strain evidence="6">ST58-10</strain>
    </source>
</reference>
<dbReference type="Gene3D" id="3.40.1410.10">
    <property type="entry name" value="Chorismate lyase-like"/>
    <property type="match status" value="1"/>
</dbReference>
<dbReference type="GO" id="GO:0045892">
    <property type="term" value="P:negative regulation of DNA-templated transcription"/>
    <property type="evidence" value="ECO:0007669"/>
    <property type="project" value="TreeGrafter"/>
</dbReference>
<evidence type="ECO:0000256" key="2">
    <source>
        <dbReference type="ARBA" id="ARBA00023125"/>
    </source>
</evidence>
<dbReference type="PANTHER" id="PTHR44846">
    <property type="entry name" value="MANNOSYL-D-GLYCERATE TRANSPORT/METABOLISM SYSTEM REPRESSOR MNGR-RELATED"/>
    <property type="match status" value="1"/>
</dbReference>
<dbReference type="Pfam" id="PF07702">
    <property type="entry name" value="UTRA"/>
    <property type="match status" value="1"/>
</dbReference>
<dbReference type="InterPro" id="IPR028978">
    <property type="entry name" value="Chorismate_lyase_/UTRA_dom_sf"/>
</dbReference>
<feature type="domain" description="HTH gntR-type" evidence="4">
    <location>
        <begin position="6"/>
        <end position="74"/>
    </location>
</feature>
<evidence type="ECO:0000256" key="1">
    <source>
        <dbReference type="ARBA" id="ARBA00023015"/>
    </source>
</evidence>
<dbReference type="SUPFAM" id="SSF46785">
    <property type="entry name" value="Winged helix' DNA-binding domain"/>
    <property type="match status" value="1"/>
</dbReference>
<dbReference type="EMBL" id="CP015839">
    <property type="protein sequence ID" value="ANG62926.1"/>
    <property type="molecule type" value="Genomic_DNA"/>
</dbReference>